<dbReference type="InterPro" id="IPR003313">
    <property type="entry name" value="AraC-bd"/>
</dbReference>
<dbReference type="SUPFAM" id="SSF51215">
    <property type="entry name" value="Regulatory protein AraC"/>
    <property type="match status" value="1"/>
</dbReference>
<dbReference type="SMART" id="SM00342">
    <property type="entry name" value="HTH_ARAC"/>
    <property type="match status" value="1"/>
</dbReference>
<dbReference type="Proteomes" id="UP001589619">
    <property type="component" value="Unassembled WGS sequence"/>
</dbReference>
<sequence length="305" mass="34955">MTIKRPVEAVRGQSLFDFDFPVYVNRARETFALQEHSHDFVEMAYVEEGKGFHYIDDQVVPAGKGDLFYIPVGVSHVFRPADAAAKPLIVYNCVFSLELFDRIIDSHSLLLPAEKADALLAIRSRTTWLRTEGPMADEAGRLMLRLHQEYALRRENRGLMIVTYIIQLLLTLVRSLDEENRGTFAGDDSRMEAATRLIRQHVQNPLSLTDISTKIHIGKRQFNRLIKKATGQTYTDYVHSLQIERCCELLRTTGGKIYEIAEKSGFKDMKHFHAIFKRKLGLSPREYRRRAEQAASVKANAMPEQ</sequence>
<keyword evidence="2" id="KW-0238">DNA-binding</keyword>
<keyword evidence="6" id="KW-1185">Reference proteome</keyword>
<evidence type="ECO:0000259" key="4">
    <source>
        <dbReference type="PROSITE" id="PS01124"/>
    </source>
</evidence>
<gene>
    <name evidence="5" type="ORF">ACFFNY_12130</name>
</gene>
<protein>
    <submittedName>
        <fullName evidence="5">Helix-turn-helix domain-containing protein</fullName>
    </submittedName>
</protein>
<evidence type="ECO:0000256" key="1">
    <source>
        <dbReference type="ARBA" id="ARBA00023015"/>
    </source>
</evidence>
<dbReference type="PANTHER" id="PTHR43280">
    <property type="entry name" value="ARAC-FAMILY TRANSCRIPTIONAL REGULATOR"/>
    <property type="match status" value="1"/>
</dbReference>
<dbReference type="SUPFAM" id="SSF46689">
    <property type="entry name" value="Homeodomain-like"/>
    <property type="match status" value="2"/>
</dbReference>
<comment type="caution">
    <text evidence="5">The sequence shown here is derived from an EMBL/GenBank/DDBJ whole genome shotgun (WGS) entry which is preliminary data.</text>
</comment>
<evidence type="ECO:0000256" key="3">
    <source>
        <dbReference type="ARBA" id="ARBA00023163"/>
    </source>
</evidence>
<proteinExistence type="predicted"/>
<feature type="domain" description="HTH araC/xylS-type" evidence="4">
    <location>
        <begin position="192"/>
        <end position="290"/>
    </location>
</feature>
<dbReference type="EMBL" id="JBHMAG010000009">
    <property type="protein sequence ID" value="MFB9752306.1"/>
    <property type="molecule type" value="Genomic_DNA"/>
</dbReference>
<accession>A0ABV5VVQ0</accession>
<dbReference type="InterPro" id="IPR018060">
    <property type="entry name" value="HTH_AraC"/>
</dbReference>
<evidence type="ECO:0000313" key="6">
    <source>
        <dbReference type="Proteomes" id="UP001589619"/>
    </source>
</evidence>
<evidence type="ECO:0000313" key="5">
    <source>
        <dbReference type="EMBL" id="MFB9752306.1"/>
    </source>
</evidence>
<dbReference type="Pfam" id="PF12833">
    <property type="entry name" value="HTH_18"/>
    <property type="match status" value="1"/>
</dbReference>
<dbReference type="InterPro" id="IPR037923">
    <property type="entry name" value="HTH-like"/>
</dbReference>
<dbReference type="PROSITE" id="PS01124">
    <property type="entry name" value="HTH_ARAC_FAMILY_2"/>
    <property type="match status" value="1"/>
</dbReference>
<dbReference type="PANTHER" id="PTHR43280:SF28">
    <property type="entry name" value="HTH-TYPE TRANSCRIPTIONAL ACTIVATOR RHAS"/>
    <property type="match status" value="1"/>
</dbReference>
<keyword evidence="3" id="KW-0804">Transcription</keyword>
<evidence type="ECO:0000256" key="2">
    <source>
        <dbReference type="ARBA" id="ARBA00023125"/>
    </source>
</evidence>
<dbReference type="PRINTS" id="PR00032">
    <property type="entry name" value="HTHARAC"/>
</dbReference>
<dbReference type="Gene3D" id="2.60.120.10">
    <property type="entry name" value="Jelly Rolls"/>
    <property type="match status" value="1"/>
</dbReference>
<dbReference type="Pfam" id="PF02311">
    <property type="entry name" value="AraC_binding"/>
    <property type="match status" value="1"/>
</dbReference>
<reference evidence="5 6" key="1">
    <citation type="submission" date="2024-09" db="EMBL/GenBank/DDBJ databases">
        <authorList>
            <person name="Sun Q."/>
            <person name="Mori K."/>
        </authorList>
    </citation>
    <scope>NUCLEOTIDE SEQUENCE [LARGE SCALE GENOMIC DNA]</scope>
    <source>
        <strain evidence="5 6">JCM 12520</strain>
    </source>
</reference>
<dbReference type="InterPro" id="IPR020449">
    <property type="entry name" value="Tscrpt_reg_AraC-type_HTH"/>
</dbReference>
<dbReference type="Gene3D" id="1.10.10.60">
    <property type="entry name" value="Homeodomain-like"/>
    <property type="match status" value="2"/>
</dbReference>
<name>A0ABV5VVQ0_9BACL</name>
<dbReference type="RefSeq" id="WP_344911273.1">
    <property type="nucleotide sequence ID" value="NZ_BAAAYO010000010.1"/>
</dbReference>
<dbReference type="InterPro" id="IPR014710">
    <property type="entry name" value="RmlC-like_jellyroll"/>
</dbReference>
<dbReference type="InterPro" id="IPR009057">
    <property type="entry name" value="Homeodomain-like_sf"/>
</dbReference>
<keyword evidence="1" id="KW-0805">Transcription regulation</keyword>
<organism evidence="5 6">
    <name type="scientific">Paenibacillus hodogayensis</name>
    <dbReference type="NCBI Taxonomy" id="279208"/>
    <lineage>
        <taxon>Bacteria</taxon>
        <taxon>Bacillati</taxon>
        <taxon>Bacillota</taxon>
        <taxon>Bacilli</taxon>
        <taxon>Bacillales</taxon>
        <taxon>Paenibacillaceae</taxon>
        <taxon>Paenibacillus</taxon>
    </lineage>
</organism>